<evidence type="ECO:0000256" key="2">
    <source>
        <dbReference type="SAM" id="Phobius"/>
    </source>
</evidence>
<dbReference type="InterPro" id="IPR011621">
    <property type="entry name" value="Metal-dep_PHydrolase_7TM_intra"/>
</dbReference>
<dbReference type="AlphaFoldDB" id="A0A7W8G8B6"/>
<organism evidence="4 5">
    <name type="scientific">Treponema ruminis</name>
    <dbReference type="NCBI Taxonomy" id="744515"/>
    <lineage>
        <taxon>Bacteria</taxon>
        <taxon>Pseudomonadati</taxon>
        <taxon>Spirochaetota</taxon>
        <taxon>Spirochaetia</taxon>
        <taxon>Spirochaetales</taxon>
        <taxon>Treponemataceae</taxon>
        <taxon>Treponema</taxon>
    </lineage>
</organism>
<proteinExistence type="predicted"/>
<dbReference type="PROSITE" id="PS51831">
    <property type="entry name" value="HD"/>
    <property type="match status" value="1"/>
</dbReference>
<feature type="transmembrane region" description="Helical" evidence="2">
    <location>
        <begin position="282"/>
        <end position="303"/>
    </location>
</feature>
<dbReference type="Proteomes" id="UP000518887">
    <property type="component" value="Unassembled WGS sequence"/>
</dbReference>
<keyword evidence="2" id="KW-1133">Transmembrane helix</keyword>
<comment type="caution">
    <text evidence="4">The sequence shown here is derived from an EMBL/GenBank/DDBJ whole genome shotgun (WGS) entry which is preliminary data.</text>
</comment>
<dbReference type="NCBIfam" id="TIGR00277">
    <property type="entry name" value="HDIG"/>
    <property type="match status" value="1"/>
</dbReference>
<dbReference type="InterPro" id="IPR003607">
    <property type="entry name" value="HD/PDEase_dom"/>
</dbReference>
<sequence>MNKKEKSDKNGISIFFDSIGHFISKNWGFILAFFLTFVVSMAIVWYDANTTETLASFAIEEYEIGQVADKTIYATKSLPEDMRYPVAIEKGEKVIRKGFPITEEEFFKLQKMADSPLYVDYRAFCDKILYLLLLSVLWIVLFNPVLLRKKVELKEVILECVLFVIVFFLTSFGMKNAIFQNPYTLPVMIPSVFSGFLVAILFGQTSALFFGALLALGVLGASSFQIVPTLYTLAVCVSSARIVMKIERRIDMVFASIMQAILSVVFIVFFKVMFNSDFNDAVFIFPGLAFNSFISGILVLGFLTPLESIMNTASVFRLMDLSDQNTPVLRKLLLTASGTHQHCMMVAQLAENACKEIGANALLARVGAYYHDIGKMEHPEYFTENNIDSANKHTDLNPSLSVSVIKSHIKLGVEKAHQLRLPKQIIDIIAEHHGNSVITYFYNKAKDKDTNVIPEDYSYPGNPPTTKESAVVMLADVCEAACKSLEKPTAQRLEKFIQELINKKIESNQLDNSALTFGELTKIRDTFVRILAAYYHGRIKYQNQKDPDATGDSESSEKDKSFTSDEDKSFSSEAKSDSISKDGDK</sequence>
<keyword evidence="2" id="KW-0472">Membrane</keyword>
<dbReference type="SMART" id="SM00471">
    <property type="entry name" value="HDc"/>
    <property type="match status" value="1"/>
</dbReference>
<feature type="transmembrane region" description="Helical" evidence="2">
    <location>
        <begin position="156"/>
        <end position="174"/>
    </location>
</feature>
<evidence type="ECO:0000313" key="5">
    <source>
        <dbReference type="Proteomes" id="UP000518887"/>
    </source>
</evidence>
<dbReference type="CDD" id="cd00077">
    <property type="entry name" value="HDc"/>
    <property type="match status" value="1"/>
</dbReference>
<dbReference type="InterPro" id="IPR052722">
    <property type="entry name" value="PgpH_phosphodiesterase"/>
</dbReference>
<reference evidence="4 5" key="1">
    <citation type="submission" date="2020-08" db="EMBL/GenBank/DDBJ databases">
        <title>Genomic Encyclopedia of Type Strains, Phase IV (KMG-IV): sequencing the most valuable type-strain genomes for metagenomic binning, comparative biology and taxonomic classification.</title>
        <authorList>
            <person name="Goeker M."/>
        </authorList>
    </citation>
    <scope>NUCLEOTIDE SEQUENCE [LARGE SCALE GENOMIC DNA]</scope>
    <source>
        <strain evidence="4 5">DSM 103462</strain>
    </source>
</reference>
<keyword evidence="5" id="KW-1185">Reference proteome</keyword>
<evidence type="ECO:0000313" key="4">
    <source>
        <dbReference type="EMBL" id="MBB5225733.1"/>
    </source>
</evidence>
<evidence type="ECO:0000256" key="1">
    <source>
        <dbReference type="SAM" id="MobiDB-lite"/>
    </source>
</evidence>
<protein>
    <recommendedName>
        <fullName evidence="3">HD domain-containing protein</fullName>
    </recommendedName>
</protein>
<dbReference type="PANTHER" id="PTHR36442:SF1">
    <property type="entry name" value="CYCLIC-DI-AMP PHOSPHODIESTERASE PGPH"/>
    <property type="match status" value="1"/>
</dbReference>
<dbReference type="Pfam" id="PF07698">
    <property type="entry name" value="7TM-7TMR_HD"/>
    <property type="match status" value="1"/>
</dbReference>
<dbReference type="RefSeq" id="WP_184658300.1">
    <property type="nucleotide sequence ID" value="NZ_CP031518.1"/>
</dbReference>
<feature type="transmembrane region" description="Helical" evidence="2">
    <location>
        <begin position="250"/>
        <end position="270"/>
    </location>
</feature>
<feature type="transmembrane region" description="Helical" evidence="2">
    <location>
        <begin position="27"/>
        <end position="46"/>
    </location>
</feature>
<dbReference type="InterPro" id="IPR006675">
    <property type="entry name" value="HDIG_dom"/>
</dbReference>
<dbReference type="PANTHER" id="PTHR36442">
    <property type="entry name" value="CYCLIC-DI-AMP PHOSPHODIESTERASE PGPH"/>
    <property type="match status" value="1"/>
</dbReference>
<keyword evidence="2" id="KW-0812">Transmembrane</keyword>
<dbReference type="Gene3D" id="1.10.3210.10">
    <property type="entry name" value="Hypothetical protein af1432"/>
    <property type="match status" value="1"/>
</dbReference>
<feature type="compositionally biased region" description="Basic and acidic residues" evidence="1">
    <location>
        <begin position="555"/>
        <end position="585"/>
    </location>
</feature>
<dbReference type="SUPFAM" id="SSF109604">
    <property type="entry name" value="HD-domain/PDEase-like"/>
    <property type="match status" value="1"/>
</dbReference>
<feature type="transmembrane region" description="Helical" evidence="2">
    <location>
        <begin position="128"/>
        <end position="147"/>
    </location>
</feature>
<feature type="domain" description="HD" evidence="3">
    <location>
        <begin position="339"/>
        <end position="481"/>
    </location>
</feature>
<dbReference type="Pfam" id="PF01966">
    <property type="entry name" value="HD"/>
    <property type="match status" value="1"/>
</dbReference>
<dbReference type="EMBL" id="JACHFQ010000003">
    <property type="protein sequence ID" value="MBB5225733.1"/>
    <property type="molecule type" value="Genomic_DNA"/>
</dbReference>
<feature type="region of interest" description="Disordered" evidence="1">
    <location>
        <begin position="542"/>
        <end position="585"/>
    </location>
</feature>
<evidence type="ECO:0000259" key="3">
    <source>
        <dbReference type="PROSITE" id="PS51831"/>
    </source>
</evidence>
<accession>A0A7W8G8B6</accession>
<dbReference type="InterPro" id="IPR006674">
    <property type="entry name" value="HD_domain"/>
</dbReference>
<gene>
    <name evidence="4" type="ORF">HNP76_001090</name>
</gene>
<name>A0A7W8G8B6_9SPIR</name>